<dbReference type="InterPro" id="IPR036188">
    <property type="entry name" value="FAD/NAD-bd_sf"/>
</dbReference>
<feature type="domain" description="BFD-like [2Fe-2S]-binding" evidence="2">
    <location>
        <begin position="386"/>
        <end position="440"/>
    </location>
</feature>
<dbReference type="Gene3D" id="3.50.50.60">
    <property type="entry name" value="FAD/NAD(P)-binding domain"/>
    <property type="match status" value="1"/>
</dbReference>
<name>A0A1V4SSY4_9CLOT</name>
<dbReference type="GO" id="GO:0008924">
    <property type="term" value="F:L-malate dehydrogenase (quinone) activity"/>
    <property type="evidence" value="ECO:0007669"/>
    <property type="project" value="UniProtKB-EC"/>
</dbReference>
<dbReference type="Pfam" id="PF04324">
    <property type="entry name" value="Fer2_BFD"/>
    <property type="match status" value="1"/>
</dbReference>
<dbReference type="CDD" id="cd19946">
    <property type="entry name" value="GlpA-like_Fer2_BFD-like"/>
    <property type="match status" value="1"/>
</dbReference>
<dbReference type="Gene3D" id="3.30.9.10">
    <property type="entry name" value="D-Amino Acid Oxidase, subunit A, domain 2"/>
    <property type="match status" value="1"/>
</dbReference>
<dbReference type="OrthoDB" id="9794226at2"/>
<dbReference type="InterPro" id="IPR007419">
    <property type="entry name" value="BFD-like_2Fe2S-bd_dom"/>
</dbReference>
<dbReference type="InterPro" id="IPR041854">
    <property type="entry name" value="BFD-like_2Fe2S-bd_dom_sf"/>
</dbReference>
<reference evidence="3 4" key="1">
    <citation type="submission" date="2016-02" db="EMBL/GenBank/DDBJ databases">
        <title>Genome sequence of Clostridium thermobutyricum DSM 4928.</title>
        <authorList>
            <person name="Poehlein A."/>
            <person name="Daniel R."/>
        </authorList>
    </citation>
    <scope>NUCLEOTIDE SEQUENCE [LARGE SCALE GENOMIC DNA]</scope>
    <source>
        <strain evidence="3 4">DSM 4928</strain>
    </source>
</reference>
<dbReference type="SUPFAM" id="SSF51905">
    <property type="entry name" value="FAD/NAD(P)-binding domain"/>
    <property type="match status" value="1"/>
</dbReference>
<dbReference type="Pfam" id="PF01266">
    <property type="entry name" value="DAO"/>
    <property type="match status" value="1"/>
</dbReference>
<comment type="caution">
    <text evidence="3">The sequence shown here is derived from an EMBL/GenBank/DDBJ whole genome shotgun (WGS) entry which is preliminary data.</text>
</comment>
<evidence type="ECO:0000313" key="3">
    <source>
        <dbReference type="EMBL" id="OPX46954.1"/>
    </source>
</evidence>
<dbReference type="Proteomes" id="UP000191448">
    <property type="component" value="Unassembled WGS sequence"/>
</dbReference>
<dbReference type="AlphaFoldDB" id="A0A1V4SSY4"/>
<dbReference type="EMBL" id="LTAY01000059">
    <property type="protein sequence ID" value="OPX46954.1"/>
    <property type="molecule type" value="Genomic_DNA"/>
</dbReference>
<dbReference type="PANTHER" id="PTHR42720">
    <property type="entry name" value="GLYCEROL-3-PHOSPHATE DEHYDROGENASE"/>
    <property type="match status" value="1"/>
</dbReference>
<evidence type="ECO:0000313" key="4">
    <source>
        <dbReference type="Proteomes" id="UP000191448"/>
    </source>
</evidence>
<dbReference type="PANTHER" id="PTHR42720:SF1">
    <property type="entry name" value="GLYCEROL 3-PHOSPHATE OXIDASE"/>
    <property type="match status" value="1"/>
</dbReference>
<evidence type="ECO:0000259" key="1">
    <source>
        <dbReference type="Pfam" id="PF01266"/>
    </source>
</evidence>
<evidence type="ECO:0000259" key="2">
    <source>
        <dbReference type="Pfam" id="PF04324"/>
    </source>
</evidence>
<dbReference type="RefSeq" id="WP_080023444.1">
    <property type="nucleotide sequence ID" value="NZ_LTAY01000059.1"/>
</dbReference>
<dbReference type="InterPro" id="IPR052745">
    <property type="entry name" value="G3P_Oxidase/Oxidoreductase"/>
</dbReference>
<feature type="domain" description="FAD dependent oxidoreductase" evidence="1">
    <location>
        <begin position="4"/>
        <end position="199"/>
    </location>
</feature>
<organism evidence="3 4">
    <name type="scientific">Clostridium thermobutyricum DSM 4928</name>
    <dbReference type="NCBI Taxonomy" id="1121339"/>
    <lineage>
        <taxon>Bacteria</taxon>
        <taxon>Bacillati</taxon>
        <taxon>Bacillota</taxon>
        <taxon>Clostridia</taxon>
        <taxon>Eubacteriales</taxon>
        <taxon>Clostridiaceae</taxon>
        <taxon>Clostridium</taxon>
    </lineage>
</organism>
<proteinExistence type="predicted"/>
<protein>
    <submittedName>
        <fullName evidence="3">Malate:quinone oxidoreductase</fullName>
        <ecNumber evidence="3">1.1.5.4</ecNumber>
    </submittedName>
</protein>
<dbReference type="EC" id="1.1.5.4" evidence="3"/>
<dbReference type="Gene3D" id="1.10.10.1100">
    <property type="entry name" value="BFD-like [2Fe-2S]-binding domain"/>
    <property type="match status" value="1"/>
</dbReference>
<accession>A0A1V4SSY4</accession>
<dbReference type="InterPro" id="IPR006076">
    <property type="entry name" value="FAD-dep_OxRdtase"/>
</dbReference>
<gene>
    <name evidence="3" type="primary">mqo</name>
    <name evidence="3" type="ORF">CLTHE_21870</name>
</gene>
<keyword evidence="3" id="KW-0560">Oxidoreductase</keyword>
<sequence length="469" mass="52882">MDYDVLILGGGIVACAVGYELSKYNLNIAVIEKDYDVADDIAVVNTAIVYDGSETSNALMAGLENIGSELIRETCSKFNIPYRKIGSLRLSLDEKEDIKIRNMYSVAKDRGILNVELIDKQKIKEIEPELIDEYDSALYSKNTAIIAPYDLAIAYAEVASDNGVNFRFEEEVLTIKKISKGFDVTTNKNKFKCKFVINTIPDEIYIDEEDEVKEIIPEDNGVRKSMNYLFTEGKVEKSLSKIITKVIDDDTFIISSPMINGDTMICIKYTDKLNIDRGIEITNLVLPKLKKCNVSDMVREVYKKDEVLIDDSKIDSGYIRVTGKHYGKLTIAPAIAKSIKGRLVNSLNASLKKNFIDKRRESYRIREMTREDANEIIKLDKRYGNIICACNNISEGEIVDCIRRPLGARTLEGVKKRTGAGFGSCHGSYCTRKIMSILAREMDKNIIDIVKDSNDSNIVYGRIKEFDEV</sequence>